<dbReference type="Proteomes" id="UP000078546">
    <property type="component" value="Unassembled WGS sequence"/>
</dbReference>
<dbReference type="AlphaFoldDB" id="A0A1A8WE47"/>
<name>A0A1A8WE47_PLAOA</name>
<dbReference type="EMBL" id="FLQV01000375">
    <property type="protein sequence ID" value="SBS91239.1"/>
    <property type="molecule type" value="Genomic_DNA"/>
</dbReference>
<sequence>MPLLLSKNSLKNCQHAMACAGGTQVVIVQGKERFPFCCSGGPAFVVLVLGKWLCVHYHGSDNLSTFGTHIKHIKLTNIPRYFPCSGTFSNPLFNKNFRVAQKSIYYPLFNTVYG</sequence>
<proteinExistence type="predicted"/>
<gene>
    <name evidence="1" type="ORF">POVCU1_020240</name>
</gene>
<evidence type="ECO:0000313" key="1">
    <source>
        <dbReference type="EMBL" id="SBS91239.1"/>
    </source>
</evidence>
<accession>A0A1A8WE47</accession>
<organism evidence="1 2">
    <name type="scientific">Plasmodium ovale curtisi</name>
    <dbReference type="NCBI Taxonomy" id="864141"/>
    <lineage>
        <taxon>Eukaryota</taxon>
        <taxon>Sar</taxon>
        <taxon>Alveolata</taxon>
        <taxon>Apicomplexa</taxon>
        <taxon>Aconoidasida</taxon>
        <taxon>Haemosporida</taxon>
        <taxon>Plasmodiidae</taxon>
        <taxon>Plasmodium</taxon>
        <taxon>Plasmodium (Plasmodium)</taxon>
    </lineage>
</organism>
<reference evidence="2" key="1">
    <citation type="submission" date="2016-05" db="EMBL/GenBank/DDBJ databases">
        <authorList>
            <person name="Naeem Raeece"/>
        </authorList>
    </citation>
    <scope>NUCLEOTIDE SEQUENCE [LARGE SCALE GENOMIC DNA]</scope>
</reference>
<evidence type="ECO:0000313" key="2">
    <source>
        <dbReference type="Proteomes" id="UP000078546"/>
    </source>
</evidence>
<protein>
    <submittedName>
        <fullName evidence="1">Uncharacterized protein</fullName>
    </submittedName>
</protein>